<proteinExistence type="predicted"/>
<feature type="compositionally biased region" description="Low complexity" evidence="1">
    <location>
        <begin position="445"/>
        <end position="495"/>
    </location>
</feature>
<dbReference type="RefSeq" id="WP_225427564.1">
    <property type="nucleotide sequence ID" value="NZ_AZEY01000105.1"/>
</dbReference>
<evidence type="ECO:0000259" key="2">
    <source>
        <dbReference type="Pfam" id="PF19087"/>
    </source>
</evidence>
<dbReference type="Proteomes" id="UP000052013">
    <property type="component" value="Unassembled WGS sequence"/>
</dbReference>
<comment type="caution">
    <text evidence="3">The sequence shown here is derived from an EMBL/GenBank/DDBJ whole genome shotgun (WGS) entry which is preliminary data.</text>
</comment>
<dbReference type="Pfam" id="PF19087">
    <property type="entry name" value="DUF5776"/>
    <property type="match status" value="1"/>
</dbReference>
<sequence>MHNLFLTSGDQKSNYAQSSDQNTTPGVTTPADPTTQPMANSIIDVDQFGQNSSNLVEHYNLTNTATDASKFVTTNRNMYLPIHWNKQQVVKDSPNVVAGGMPTIDISGVNDFDLTHYVKPFTAILYHFTNGDSVSYTDSDKLKTEDPSKLEFINFENSVLWPQETLSISVPLKVDNLDKVNTNNANGTFTIGSESIANPTGSANNLSVRFAKKLSQAEIDKHFNVGKKYLVATRNKDYEYTQATDIQNLMPNIRSVGDPNELTIDNLNTGESDKTYYSGAFFYLDPEKMDKATNGQTVLEMLNSNGYVMANGLTRFKWGSVYNPNDPGHQYPNDALSKLNTGDIGNVVFQPVQVIDANAMPTTLDYGAKFDPNDYIKINDPASWYQVDNPYTVAEAKEHGLNVTVASNVDTKNPGSKTVKITLPITQGGKTINVTKTINVLVKQPGSTSGNTGSTGSSTTSTGTTGSSTTSNNSGNTSGSTSTSSTPTTTTNPSTLVGPNIAVKGEAVYATKKIGLYKNANFKKSQRVAWYPKQKRVNRPMFVVTGYKRAANGALRYRVRDVNHARKTAGKIGYITVSRKYVVPVYYASVPKSKKITVISKKGVNAYKSANLTGKAKHYKKGVRLTVKKLVKHNLTTRYQLSNGKYITANKKLIIAGNY</sequence>
<dbReference type="AlphaFoldDB" id="A0A0R1S1D7"/>
<evidence type="ECO:0000313" key="4">
    <source>
        <dbReference type="Proteomes" id="UP000052013"/>
    </source>
</evidence>
<evidence type="ECO:0000313" key="3">
    <source>
        <dbReference type="EMBL" id="KRL62876.1"/>
    </source>
</evidence>
<feature type="region of interest" description="Disordered" evidence="1">
    <location>
        <begin position="443"/>
        <end position="497"/>
    </location>
</feature>
<accession>A0A0R1S1D7</accession>
<dbReference type="STRING" id="1423739.FC85_GL001744"/>
<dbReference type="PATRIC" id="fig|1423739.3.peg.1826"/>
<organism evidence="3 4">
    <name type="scientific">Lentilactobacillus diolivorans DSM 14421</name>
    <dbReference type="NCBI Taxonomy" id="1423739"/>
    <lineage>
        <taxon>Bacteria</taxon>
        <taxon>Bacillati</taxon>
        <taxon>Bacillota</taxon>
        <taxon>Bacilli</taxon>
        <taxon>Lactobacillales</taxon>
        <taxon>Lactobacillaceae</taxon>
        <taxon>Lentilactobacillus</taxon>
    </lineage>
</organism>
<dbReference type="EMBL" id="AZEY01000105">
    <property type="protein sequence ID" value="KRL62876.1"/>
    <property type="molecule type" value="Genomic_DNA"/>
</dbReference>
<name>A0A0R1S1D7_9LACO</name>
<evidence type="ECO:0000256" key="1">
    <source>
        <dbReference type="SAM" id="MobiDB-lite"/>
    </source>
</evidence>
<protein>
    <recommendedName>
        <fullName evidence="2">DUF5776 domain-containing protein</fullName>
    </recommendedName>
</protein>
<reference evidence="3 4" key="1">
    <citation type="journal article" date="2015" name="Genome Announc.">
        <title>Expanding the biotechnology potential of lactobacilli through comparative genomics of 213 strains and associated genera.</title>
        <authorList>
            <person name="Sun Z."/>
            <person name="Harris H.M."/>
            <person name="McCann A."/>
            <person name="Guo C."/>
            <person name="Argimon S."/>
            <person name="Zhang W."/>
            <person name="Yang X."/>
            <person name="Jeffery I.B."/>
            <person name="Cooney J.C."/>
            <person name="Kagawa T.F."/>
            <person name="Liu W."/>
            <person name="Song Y."/>
            <person name="Salvetti E."/>
            <person name="Wrobel A."/>
            <person name="Rasinkangas P."/>
            <person name="Parkhill J."/>
            <person name="Rea M.C."/>
            <person name="O'Sullivan O."/>
            <person name="Ritari J."/>
            <person name="Douillard F.P."/>
            <person name="Paul Ross R."/>
            <person name="Yang R."/>
            <person name="Briner A.E."/>
            <person name="Felis G.E."/>
            <person name="de Vos W.M."/>
            <person name="Barrangou R."/>
            <person name="Klaenhammer T.R."/>
            <person name="Caufield P.W."/>
            <person name="Cui Y."/>
            <person name="Zhang H."/>
            <person name="O'Toole P.W."/>
        </authorList>
    </citation>
    <scope>NUCLEOTIDE SEQUENCE [LARGE SCALE GENOMIC DNA]</scope>
    <source>
        <strain evidence="3 4">DSM 14421</strain>
    </source>
</reference>
<feature type="domain" description="DUF5776" evidence="2">
    <location>
        <begin position="586"/>
        <end position="654"/>
    </location>
</feature>
<feature type="region of interest" description="Disordered" evidence="1">
    <location>
        <begin position="1"/>
        <end position="38"/>
    </location>
</feature>
<dbReference type="InterPro" id="IPR044081">
    <property type="entry name" value="DUF5776"/>
</dbReference>
<gene>
    <name evidence="3" type="ORF">FC85_GL001744</name>
</gene>